<keyword evidence="3" id="KW-0539">Nucleus</keyword>
<dbReference type="SUPFAM" id="SSF54427">
    <property type="entry name" value="NTF2-like"/>
    <property type="match status" value="1"/>
</dbReference>
<evidence type="ECO:0000256" key="2">
    <source>
        <dbReference type="ARBA" id="ARBA00026247"/>
    </source>
</evidence>
<evidence type="ECO:0000256" key="3">
    <source>
        <dbReference type="RuleBase" id="RU369002"/>
    </source>
</evidence>
<dbReference type="InterPro" id="IPR045875">
    <property type="entry name" value="NTF2"/>
</dbReference>
<organism evidence="5 6">
    <name type="scientific">Saccharomycopsis crataegensis</name>
    <dbReference type="NCBI Taxonomy" id="43959"/>
    <lineage>
        <taxon>Eukaryota</taxon>
        <taxon>Fungi</taxon>
        <taxon>Dikarya</taxon>
        <taxon>Ascomycota</taxon>
        <taxon>Saccharomycotina</taxon>
        <taxon>Saccharomycetes</taxon>
        <taxon>Saccharomycopsidaceae</taxon>
        <taxon>Saccharomycopsis</taxon>
    </lineage>
</organism>
<feature type="domain" description="NTF2" evidence="4">
    <location>
        <begin position="9"/>
        <end position="122"/>
    </location>
</feature>
<dbReference type="AlphaFoldDB" id="A0AAV5QTQ3"/>
<dbReference type="EMBL" id="BTFZ01000013">
    <property type="protein sequence ID" value="GMM38096.1"/>
    <property type="molecule type" value="Genomic_DNA"/>
</dbReference>
<proteinExistence type="predicted"/>
<dbReference type="Gene3D" id="3.10.450.50">
    <property type="match status" value="1"/>
</dbReference>
<dbReference type="GeneID" id="90076071"/>
<dbReference type="InterPro" id="IPR002075">
    <property type="entry name" value="NTF2_dom"/>
</dbReference>
<keyword evidence="3" id="KW-0813">Transport</keyword>
<comment type="caution">
    <text evidence="5">The sequence shown here is derived from an EMBL/GenBank/DDBJ whole genome shotgun (WGS) entry which is preliminary data.</text>
</comment>
<dbReference type="CDD" id="cd00780">
    <property type="entry name" value="NTF2"/>
    <property type="match status" value="1"/>
</dbReference>
<evidence type="ECO:0000313" key="5">
    <source>
        <dbReference type="EMBL" id="GMM38096.1"/>
    </source>
</evidence>
<keyword evidence="1 3" id="KW-0963">Cytoplasm</keyword>
<keyword evidence="3" id="KW-0653">Protein transport</keyword>
<dbReference type="GO" id="GO:0005737">
    <property type="term" value="C:cytoplasm"/>
    <property type="evidence" value="ECO:0007669"/>
    <property type="project" value="UniProtKB-SubCell"/>
</dbReference>
<dbReference type="GO" id="GO:0005635">
    <property type="term" value="C:nuclear envelope"/>
    <property type="evidence" value="ECO:0007669"/>
    <property type="project" value="UniProtKB-ARBA"/>
</dbReference>
<protein>
    <recommendedName>
        <fullName evidence="2 3">Nuclear transport factor 2</fullName>
        <shortName evidence="3">NTF-2</shortName>
    </recommendedName>
</protein>
<dbReference type="Proteomes" id="UP001360560">
    <property type="component" value="Unassembled WGS sequence"/>
</dbReference>
<dbReference type="PANTHER" id="PTHR12612">
    <property type="entry name" value="NUCLEAR TRANSPORT FACTOR 2"/>
    <property type="match status" value="1"/>
</dbReference>
<reference evidence="5 6" key="1">
    <citation type="journal article" date="2023" name="Elife">
        <title>Identification of key yeast species and microbe-microbe interactions impacting larval growth of Drosophila in the wild.</title>
        <authorList>
            <person name="Mure A."/>
            <person name="Sugiura Y."/>
            <person name="Maeda R."/>
            <person name="Honda K."/>
            <person name="Sakurai N."/>
            <person name="Takahashi Y."/>
            <person name="Watada M."/>
            <person name="Katoh T."/>
            <person name="Gotoh A."/>
            <person name="Gotoh Y."/>
            <person name="Taniguchi I."/>
            <person name="Nakamura K."/>
            <person name="Hayashi T."/>
            <person name="Katayama T."/>
            <person name="Uemura T."/>
            <person name="Hattori Y."/>
        </authorList>
    </citation>
    <scope>NUCLEOTIDE SEQUENCE [LARGE SCALE GENOMIC DNA]</scope>
    <source>
        <strain evidence="5 6">SC-9</strain>
    </source>
</reference>
<dbReference type="InterPro" id="IPR018222">
    <property type="entry name" value="Nuclear_transport_factor_2_euk"/>
</dbReference>
<sequence>MNHMDFNTLATEFTQFYYKQFDQDRSQLGNLYRADSMLTFETSECQGAQSIIEKLVSLPFQRVEHKIATLNAQPASANGDVIVLVTGQLLLDEERNAQNYSQVFHLMPEGNGYYVLNDIFRLNYGM</sequence>
<dbReference type="PROSITE" id="PS50177">
    <property type="entry name" value="NTF2_DOMAIN"/>
    <property type="match status" value="1"/>
</dbReference>
<dbReference type="GO" id="GO:0051028">
    <property type="term" value="P:mRNA transport"/>
    <property type="evidence" value="ECO:0007669"/>
    <property type="project" value="UniProtKB-UniRule"/>
</dbReference>
<dbReference type="InterPro" id="IPR032710">
    <property type="entry name" value="NTF2-like_dom_sf"/>
</dbReference>
<dbReference type="GO" id="GO:0006606">
    <property type="term" value="P:protein import into nucleus"/>
    <property type="evidence" value="ECO:0007669"/>
    <property type="project" value="UniProtKB-ARBA"/>
</dbReference>
<evidence type="ECO:0000256" key="1">
    <source>
        <dbReference type="ARBA" id="ARBA00022490"/>
    </source>
</evidence>
<name>A0AAV5QTQ3_9ASCO</name>
<gene>
    <name evidence="5" type="ORF">DASC09_054210</name>
</gene>
<evidence type="ECO:0000313" key="6">
    <source>
        <dbReference type="Proteomes" id="UP001360560"/>
    </source>
</evidence>
<dbReference type="FunFam" id="3.10.450.50:FF:000005">
    <property type="entry name" value="Nuclear transport factor 2"/>
    <property type="match status" value="1"/>
</dbReference>
<comment type="function">
    <text evidence="3">Has a role in nuclear-cytoplasmic transport of proteins and mRNAs.</text>
</comment>
<dbReference type="RefSeq" id="XP_064855092.1">
    <property type="nucleotide sequence ID" value="XM_064999020.1"/>
</dbReference>
<dbReference type="Pfam" id="PF02136">
    <property type="entry name" value="NTF2"/>
    <property type="match status" value="1"/>
</dbReference>
<comment type="subcellular location">
    <subcellularLocation>
        <location evidence="3">Cytoplasm</location>
    </subcellularLocation>
    <subcellularLocation>
        <location evidence="3">Nucleus</location>
    </subcellularLocation>
</comment>
<keyword evidence="6" id="KW-1185">Reference proteome</keyword>
<accession>A0AAV5QTQ3</accession>
<evidence type="ECO:0000259" key="4">
    <source>
        <dbReference type="PROSITE" id="PS50177"/>
    </source>
</evidence>